<feature type="binding site" evidence="6">
    <location>
        <position position="151"/>
    </location>
    <ligand>
        <name>NAD(+)</name>
        <dbReference type="ChEBI" id="CHEBI:57540"/>
    </ligand>
</feature>
<dbReference type="AlphaFoldDB" id="A0A3R9XZ85"/>
<evidence type="ECO:0000256" key="1">
    <source>
        <dbReference type="ARBA" id="ARBA00022679"/>
    </source>
</evidence>
<dbReference type="GO" id="GO:0005737">
    <property type="term" value="C:cytoplasm"/>
    <property type="evidence" value="ECO:0007669"/>
    <property type="project" value="UniProtKB-SubCell"/>
</dbReference>
<comment type="subcellular location">
    <subcellularLocation>
        <location evidence="6">Cytoplasm</location>
    </subcellularLocation>
</comment>
<protein>
    <recommendedName>
        <fullName evidence="6">NAD kinase</fullName>
        <ecNumber evidence="6">2.7.1.23</ecNumber>
    </recommendedName>
    <alternativeName>
        <fullName evidence="6">ATP-dependent NAD kinase</fullName>
    </alternativeName>
</protein>
<dbReference type="InterPro" id="IPR016064">
    <property type="entry name" value="NAD/diacylglycerol_kinase_sf"/>
</dbReference>
<evidence type="ECO:0000256" key="5">
    <source>
        <dbReference type="ARBA" id="ARBA00047925"/>
    </source>
</evidence>
<comment type="caution">
    <text evidence="7">The sequence shown here is derived from an EMBL/GenBank/DDBJ whole genome shotgun (WGS) entry which is preliminary data.</text>
</comment>
<dbReference type="OrthoDB" id="9774737at2"/>
<comment type="caution">
    <text evidence="6">Lacks conserved residue(s) required for the propagation of feature annotation.</text>
</comment>
<feature type="binding site" evidence="6">
    <location>
        <begin position="121"/>
        <end position="122"/>
    </location>
    <ligand>
        <name>NAD(+)</name>
        <dbReference type="ChEBI" id="CHEBI:57540"/>
    </ligand>
</feature>
<dbReference type="Proteomes" id="UP000279470">
    <property type="component" value="Unassembled WGS sequence"/>
</dbReference>
<organism evidence="7 8">
    <name type="scientific">Candidatus Aquarickettsia rohweri</name>
    <dbReference type="NCBI Taxonomy" id="2602574"/>
    <lineage>
        <taxon>Bacteria</taxon>
        <taxon>Pseudomonadati</taxon>
        <taxon>Pseudomonadota</taxon>
        <taxon>Alphaproteobacteria</taxon>
        <taxon>Rickettsiales</taxon>
        <taxon>Candidatus Midichloriaceae</taxon>
        <taxon>Candidatus Aquarickettsia</taxon>
    </lineage>
</organism>
<keyword evidence="6" id="KW-0547">Nucleotide-binding</keyword>
<gene>
    <name evidence="6" type="primary">nadK</name>
    <name evidence="7" type="ORF">EIC27_00755</name>
</gene>
<evidence type="ECO:0000256" key="2">
    <source>
        <dbReference type="ARBA" id="ARBA00022777"/>
    </source>
</evidence>
<dbReference type="GO" id="GO:0019674">
    <property type="term" value="P:NAD+ metabolic process"/>
    <property type="evidence" value="ECO:0007669"/>
    <property type="project" value="InterPro"/>
</dbReference>
<dbReference type="GO" id="GO:0006741">
    <property type="term" value="P:NADP+ biosynthetic process"/>
    <property type="evidence" value="ECO:0007669"/>
    <property type="project" value="UniProtKB-UniRule"/>
</dbReference>
<feature type="binding site" evidence="6">
    <location>
        <begin position="51"/>
        <end position="52"/>
    </location>
    <ligand>
        <name>NAD(+)</name>
        <dbReference type="ChEBI" id="CHEBI:57540"/>
    </ligand>
</feature>
<evidence type="ECO:0000256" key="3">
    <source>
        <dbReference type="ARBA" id="ARBA00022857"/>
    </source>
</evidence>
<feature type="binding site" evidence="6">
    <location>
        <position position="159"/>
    </location>
    <ligand>
        <name>NAD(+)</name>
        <dbReference type="ChEBI" id="CHEBI:57540"/>
    </ligand>
</feature>
<keyword evidence="8" id="KW-1185">Reference proteome</keyword>
<dbReference type="Gene3D" id="3.40.50.10330">
    <property type="entry name" value="Probable inorganic polyphosphate/atp-NAD kinase, domain 1"/>
    <property type="match status" value="1"/>
</dbReference>
<comment type="cofactor">
    <cofactor evidence="6">
        <name>a divalent metal cation</name>
        <dbReference type="ChEBI" id="CHEBI:60240"/>
    </cofactor>
</comment>
<reference evidence="8" key="1">
    <citation type="submission" date="2018-11" db="EMBL/GenBank/DDBJ databases">
        <title>Phylogenetic, genomic, and biogeographic characterization of a novel and ubiquitous marine invertebrate-associated Rickettsiales parasite, Candidatus Marinoinvertebrata rohwerii, gen. nov., sp. nov.</title>
        <authorList>
            <person name="Klinges J.G."/>
            <person name="Rosales S.M."/>
            <person name="Mcminds R."/>
            <person name="Shaver E.C."/>
            <person name="Shantz A."/>
            <person name="Peters E.C."/>
            <person name="Burkepile D.E."/>
            <person name="Silliman B.R."/>
            <person name="Vega Thurber R.L."/>
        </authorList>
    </citation>
    <scope>NUCLEOTIDE SEQUENCE [LARGE SCALE GENOMIC DNA]</scope>
    <source>
        <strain evidence="8">a_cerv_44</strain>
    </source>
</reference>
<evidence type="ECO:0000313" key="7">
    <source>
        <dbReference type="EMBL" id="RST71555.1"/>
    </source>
</evidence>
<keyword evidence="6" id="KW-0963">Cytoplasm</keyword>
<comment type="function">
    <text evidence="6">Involved in the regulation of the intracellular balance of NAD and NADP, and is a key enzyme in the biosynthesis of NADP. Catalyzes specifically the phosphorylation on 2'-hydroxyl of the adenosine moiety of NAD to yield NADP.</text>
</comment>
<feature type="active site" description="Proton acceptor" evidence="6">
    <location>
        <position position="51"/>
    </location>
</feature>
<dbReference type="PANTHER" id="PTHR20275">
    <property type="entry name" value="NAD KINASE"/>
    <property type="match status" value="1"/>
</dbReference>
<dbReference type="InterPro" id="IPR017437">
    <property type="entry name" value="ATP-NAD_kinase_PpnK-typ_C"/>
</dbReference>
<dbReference type="HAMAP" id="MF_00361">
    <property type="entry name" value="NAD_kinase"/>
    <property type="match status" value="1"/>
</dbReference>
<sequence>MIENLNIGCLYDKKSEKAETAFHELRQLYNLRELDLKKIDNFDIVITLGGDGEMLRALHATKNFKPKIFGMNRGSIGFLLNEYHTNNLNTRINHAQSVKLYPLKMIVTTDDNKVTQAHAFNEVSLLRETNQIAKIRIIIDDIIRMDSLYADGIIISTPAGSTAYNFAAYGPIIPLNANILALTPISPFRPRRWNGALIPYKSTIKFEILEFKKRPVSAVADSSETRNIKSVEVCIDFSIEKTILFDKGENLQEKVFKEQFYKDKIY</sequence>
<accession>A0A3R9XZ85</accession>
<keyword evidence="2 6" id="KW-0418">Kinase</keyword>
<keyword evidence="1 6" id="KW-0808">Transferase</keyword>
<dbReference type="GO" id="GO:0005524">
    <property type="term" value="F:ATP binding"/>
    <property type="evidence" value="ECO:0007669"/>
    <property type="project" value="UniProtKB-KW"/>
</dbReference>
<dbReference type="InterPro" id="IPR002504">
    <property type="entry name" value="NADK"/>
</dbReference>
<dbReference type="PANTHER" id="PTHR20275:SF0">
    <property type="entry name" value="NAD KINASE"/>
    <property type="match status" value="1"/>
</dbReference>
<dbReference type="GO" id="GO:0003951">
    <property type="term" value="F:NAD+ kinase activity"/>
    <property type="evidence" value="ECO:0007669"/>
    <property type="project" value="UniProtKB-UniRule"/>
</dbReference>
<keyword evidence="3 6" id="KW-0521">NADP</keyword>
<dbReference type="SUPFAM" id="SSF111331">
    <property type="entry name" value="NAD kinase/diacylglycerol kinase-like"/>
    <property type="match status" value="1"/>
</dbReference>
<evidence type="ECO:0000256" key="4">
    <source>
        <dbReference type="ARBA" id="ARBA00023027"/>
    </source>
</evidence>
<keyword evidence="6" id="KW-0067">ATP-binding</keyword>
<dbReference type="Pfam" id="PF01513">
    <property type="entry name" value="NAD_kinase"/>
    <property type="match status" value="1"/>
</dbReference>
<dbReference type="GO" id="GO:0046872">
    <property type="term" value="F:metal ion binding"/>
    <property type="evidence" value="ECO:0007669"/>
    <property type="project" value="UniProtKB-UniRule"/>
</dbReference>
<dbReference type="RefSeq" id="WP_126044256.1">
    <property type="nucleotide sequence ID" value="NZ_RXFM01000006.1"/>
</dbReference>
<proteinExistence type="inferred from homology"/>
<dbReference type="Gene3D" id="2.60.200.30">
    <property type="entry name" value="Probable inorganic polyphosphate/atp-NAD kinase, domain 2"/>
    <property type="match status" value="1"/>
</dbReference>
<name>A0A3R9XZ85_9RICK</name>
<comment type="similarity">
    <text evidence="6">Belongs to the NAD kinase family.</text>
</comment>
<keyword evidence="4 6" id="KW-0520">NAD</keyword>
<dbReference type="EC" id="2.7.1.23" evidence="6"/>
<dbReference type="EMBL" id="RXFM01000006">
    <property type="protein sequence ID" value="RST71555.1"/>
    <property type="molecule type" value="Genomic_DNA"/>
</dbReference>
<dbReference type="Pfam" id="PF20143">
    <property type="entry name" value="NAD_kinase_C"/>
    <property type="match status" value="1"/>
</dbReference>
<evidence type="ECO:0000313" key="8">
    <source>
        <dbReference type="Proteomes" id="UP000279470"/>
    </source>
</evidence>
<feature type="binding site" evidence="6">
    <location>
        <position position="56"/>
    </location>
    <ligand>
        <name>NAD(+)</name>
        <dbReference type="ChEBI" id="CHEBI:57540"/>
    </ligand>
</feature>
<dbReference type="InterPro" id="IPR017438">
    <property type="entry name" value="ATP-NAD_kinase_N"/>
</dbReference>
<evidence type="ECO:0000256" key="6">
    <source>
        <dbReference type="HAMAP-Rule" id="MF_00361"/>
    </source>
</evidence>
<dbReference type="NCBIfam" id="NF003406">
    <property type="entry name" value="PRK04761.1"/>
    <property type="match status" value="1"/>
</dbReference>
<comment type="catalytic activity">
    <reaction evidence="5 6">
        <text>NAD(+) + ATP = ADP + NADP(+) + H(+)</text>
        <dbReference type="Rhea" id="RHEA:18629"/>
        <dbReference type="ChEBI" id="CHEBI:15378"/>
        <dbReference type="ChEBI" id="CHEBI:30616"/>
        <dbReference type="ChEBI" id="CHEBI:57540"/>
        <dbReference type="ChEBI" id="CHEBI:58349"/>
        <dbReference type="ChEBI" id="CHEBI:456216"/>
        <dbReference type="EC" id="2.7.1.23"/>
    </reaction>
</comment>
<dbReference type="GO" id="GO:0051287">
    <property type="term" value="F:NAD binding"/>
    <property type="evidence" value="ECO:0007669"/>
    <property type="project" value="UniProtKB-ARBA"/>
</dbReference>